<keyword evidence="6 10" id="KW-0812">Transmembrane</keyword>
<sequence>MNTKEGLAKNIRLILLAVVILLLGVFVFWIVNLSQPTKGQETENKKVQLGPMFETESFTVNLSESTKRYIKAQFALELSNSKVKSELEEKLPLLQDAIITVLAKQSLEVLSTPEGKEKLKESVMEAVNSFLEKGKVQKVYFKSFLFS</sequence>
<evidence type="ECO:0000313" key="12">
    <source>
        <dbReference type="Proteomes" id="UP000515847"/>
    </source>
</evidence>
<evidence type="ECO:0000256" key="4">
    <source>
        <dbReference type="ARBA" id="ARBA00022475"/>
    </source>
</evidence>
<proteinExistence type="inferred from homology"/>
<dbReference type="RefSeq" id="WP_034419713.1">
    <property type="nucleotide sequence ID" value="NZ_CP045798.1"/>
</dbReference>
<evidence type="ECO:0000256" key="2">
    <source>
        <dbReference type="ARBA" id="ARBA00004162"/>
    </source>
</evidence>
<dbReference type="Pfam" id="PF03748">
    <property type="entry name" value="FliL"/>
    <property type="match status" value="1"/>
</dbReference>
<gene>
    <name evidence="11" type="ORF">BR63_05205</name>
</gene>
<dbReference type="PANTHER" id="PTHR35091:SF2">
    <property type="entry name" value="FLAGELLAR PROTEIN FLIL"/>
    <property type="match status" value="1"/>
</dbReference>
<dbReference type="EMBL" id="CP045798">
    <property type="protein sequence ID" value="QNB45761.1"/>
    <property type="molecule type" value="Genomic_DNA"/>
</dbReference>
<comment type="similarity">
    <text evidence="3 10">Belongs to the FliL family.</text>
</comment>
<dbReference type="InterPro" id="IPR005503">
    <property type="entry name" value="FliL"/>
</dbReference>
<evidence type="ECO:0000256" key="3">
    <source>
        <dbReference type="ARBA" id="ARBA00008281"/>
    </source>
</evidence>
<evidence type="ECO:0000256" key="7">
    <source>
        <dbReference type="ARBA" id="ARBA00022779"/>
    </source>
</evidence>
<keyword evidence="7 10" id="KW-0283">Flagellar rotation</keyword>
<reference evidence="11 12" key="1">
    <citation type="journal article" date="2019" name="Front. Microbiol.">
        <title>Thermoanaerosceptrum fracticalcis gen. nov. sp. nov., a Novel Fumarate-Fermenting Microorganism From a Deep Fractured Carbonate Aquifer of the US Great Basin.</title>
        <authorList>
            <person name="Hamilton-Brehm S.D."/>
            <person name="Stewart L.E."/>
            <person name="Zavarin M."/>
            <person name="Caldwell M."/>
            <person name="Lawson P.A."/>
            <person name="Onstott T.C."/>
            <person name="Grzymski J."/>
            <person name="Neveux I."/>
            <person name="Lollar B.S."/>
            <person name="Russell C.E."/>
            <person name="Moser D.P."/>
        </authorList>
    </citation>
    <scope>NUCLEOTIDE SEQUENCE [LARGE SCALE GENOMIC DNA]</scope>
    <source>
        <strain evidence="11 12">DRI-13</strain>
    </source>
</reference>
<evidence type="ECO:0000256" key="10">
    <source>
        <dbReference type="RuleBase" id="RU364125"/>
    </source>
</evidence>
<keyword evidence="5 10" id="KW-0145">Chemotaxis</keyword>
<comment type="subcellular location">
    <subcellularLocation>
        <location evidence="2">Cell membrane</location>
        <topology evidence="2">Single-pass membrane protein</topology>
    </subcellularLocation>
</comment>
<evidence type="ECO:0000256" key="5">
    <source>
        <dbReference type="ARBA" id="ARBA00022500"/>
    </source>
</evidence>
<organism evidence="11 12">
    <name type="scientific">Thermanaerosceptrum fracticalcis</name>
    <dbReference type="NCBI Taxonomy" id="1712410"/>
    <lineage>
        <taxon>Bacteria</taxon>
        <taxon>Bacillati</taxon>
        <taxon>Bacillota</taxon>
        <taxon>Clostridia</taxon>
        <taxon>Eubacteriales</taxon>
        <taxon>Peptococcaceae</taxon>
        <taxon>Thermanaerosceptrum</taxon>
    </lineage>
</organism>
<keyword evidence="4 10" id="KW-1003">Cell membrane</keyword>
<evidence type="ECO:0000256" key="6">
    <source>
        <dbReference type="ARBA" id="ARBA00022692"/>
    </source>
</evidence>
<dbReference type="GO" id="GO:0071978">
    <property type="term" value="P:bacterial-type flagellum-dependent swarming motility"/>
    <property type="evidence" value="ECO:0007669"/>
    <property type="project" value="TreeGrafter"/>
</dbReference>
<keyword evidence="9 10" id="KW-0472">Membrane</keyword>
<evidence type="ECO:0000313" key="11">
    <source>
        <dbReference type="EMBL" id="QNB45761.1"/>
    </source>
</evidence>
<dbReference type="GO" id="GO:0006935">
    <property type="term" value="P:chemotaxis"/>
    <property type="evidence" value="ECO:0007669"/>
    <property type="project" value="UniProtKB-KW"/>
</dbReference>
<feature type="transmembrane region" description="Helical" evidence="10">
    <location>
        <begin position="12"/>
        <end position="31"/>
    </location>
</feature>
<name>A0A7G6E107_THEFR</name>
<accession>A0A7G6E107</accession>
<keyword evidence="12" id="KW-1185">Reference proteome</keyword>
<protein>
    <recommendedName>
        <fullName evidence="10">Flagellar protein FliL</fullName>
    </recommendedName>
</protein>
<dbReference type="PANTHER" id="PTHR35091">
    <property type="entry name" value="FLAGELLAR PROTEIN FLIL"/>
    <property type="match status" value="1"/>
</dbReference>
<dbReference type="KEGG" id="tfr:BR63_05205"/>
<evidence type="ECO:0000256" key="1">
    <source>
        <dbReference type="ARBA" id="ARBA00002254"/>
    </source>
</evidence>
<dbReference type="GO" id="GO:0005886">
    <property type="term" value="C:plasma membrane"/>
    <property type="evidence" value="ECO:0007669"/>
    <property type="project" value="UniProtKB-SubCell"/>
</dbReference>
<evidence type="ECO:0000256" key="8">
    <source>
        <dbReference type="ARBA" id="ARBA00022989"/>
    </source>
</evidence>
<dbReference type="Proteomes" id="UP000515847">
    <property type="component" value="Chromosome"/>
</dbReference>
<keyword evidence="8 10" id="KW-1133">Transmembrane helix</keyword>
<dbReference type="GO" id="GO:0009425">
    <property type="term" value="C:bacterial-type flagellum basal body"/>
    <property type="evidence" value="ECO:0007669"/>
    <property type="project" value="InterPro"/>
</dbReference>
<dbReference type="OrthoDB" id="2381796at2"/>
<dbReference type="AlphaFoldDB" id="A0A7G6E107"/>
<evidence type="ECO:0000256" key="9">
    <source>
        <dbReference type="ARBA" id="ARBA00023136"/>
    </source>
</evidence>
<comment type="function">
    <text evidence="1 10">Controls the rotational direction of flagella during chemotaxis.</text>
</comment>